<feature type="transmembrane region" description="Helical" evidence="1">
    <location>
        <begin position="21"/>
        <end position="42"/>
    </location>
</feature>
<keyword evidence="1" id="KW-0472">Membrane</keyword>
<gene>
    <name evidence="2" type="ORF">BJX68DRAFT_250004</name>
</gene>
<dbReference type="Proteomes" id="UP001610444">
    <property type="component" value="Unassembled WGS sequence"/>
</dbReference>
<keyword evidence="1" id="KW-1133">Transmembrane helix</keyword>
<sequence>MSGLHKLVVQFWSLNHCGVDMLQHLGAMAGISVPLFVVYGGMRVYLSKPREESDSFPRGVPFRLPAEGPNVFYRLDWIEYLGTDGLPPGSIVHGGRNWALSGIVWDLGCAG</sequence>
<dbReference type="RefSeq" id="XP_070892420.1">
    <property type="nucleotide sequence ID" value="XM_071042194.1"/>
</dbReference>
<organism evidence="2 3">
    <name type="scientific">Aspergillus pseudodeflectus</name>
    <dbReference type="NCBI Taxonomy" id="176178"/>
    <lineage>
        <taxon>Eukaryota</taxon>
        <taxon>Fungi</taxon>
        <taxon>Dikarya</taxon>
        <taxon>Ascomycota</taxon>
        <taxon>Pezizomycotina</taxon>
        <taxon>Eurotiomycetes</taxon>
        <taxon>Eurotiomycetidae</taxon>
        <taxon>Eurotiales</taxon>
        <taxon>Aspergillaceae</taxon>
        <taxon>Aspergillus</taxon>
        <taxon>Aspergillus subgen. Nidulantes</taxon>
    </lineage>
</organism>
<evidence type="ECO:0000313" key="2">
    <source>
        <dbReference type="EMBL" id="KAL2837155.1"/>
    </source>
</evidence>
<protein>
    <submittedName>
        <fullName evidence="2">Uncharacterized protein</fullName>
    </submittedName>
</protein>
<evidence type="ECO:0000313" key="3">
    <source>
        <dbReference type="Proteomes" id="UP001610444"/>
    </source>
</evidence>
<proteinExistence type="predicted"/>
<comment type="caution">
    <text evidence="2">The sequence shown here is derived from an EMBL/GenBank/DDBJ whole genome shotgun (WGS) entry which is preliminary data.</text>
</comment>
<accession>A0ABR4JB21</accession>
<name>A0ABR4JB21_9EURO</name>
<dbReference type="EMBL" id="JBFXLR010000102">
    <property type="protein sequence ID" value="KAL2837155.1"/>
    <property type="molecule type" value="Genomic_DNA"/>
</dbReference>
<dbReference type="GeneID" id="98157358"/>
<keyword evidence="3" id="KW-1185">Reference proteome</keyword>
<evidence type="ECO:0000256" key="1">
    <source>
        <dbReference type="SAM" id="Phobius"/>
    </source>
</evidence>
<reference evidence="2 3" key="1">
    <citation type="submission" date="2024-07" db="EMBL/GenBank/DDBJ databases">
        <title>Section-level genome sequencing and comparative genomics of Aspergillus sections Usti and Cavernicolus.</title>
        <authorList>
            <consortium name="Lawrence Berkeley National Laboratory"/>
            <person name="Nybo J.L."/>
            <person name="Vesth T.C."/>
            <person name="Theobald S."/>
            <person name="Frisvad J.C."/>
            <person name="Larsen T.O."/>
            <person name="Kjaerboelling I."/>
            <person name="Rothschild-Mancinelli K."/>
            <person name="Lyhne E.K."/>
            <person name="Kogle M.E."/>
            <person name="Barry K."/>
            <person name="Clum A."/>
            <person name="Na H."/>
            <person name="Ledsgaard L."/>
            <person name="Lin J."/>
            <person name="Lipzen A."/>
            <person name="Kuo A."/>
            <person name="Riley R."/>
            <person name="Mondo S."/>
            <person name="LaButti K."/>
            <person name="Haridas S."/>
            <person name="Pangalinan J."/>
            <person name="Salamov A.A."/>
            <person name="Simmons B.A."/>
            <person name="Magnuson J.K."/>
            <person name="Chen J."/>
            <person name="Drula E."/>
            <person name="Henrissat B."/>
            <person name="Wiebenga A."/>
            <person name="Lubbers R.J."/>
            <person name="Gomes A.C."/>
            <person name="Macurrencykelacurrency M.R."/>
            <person name="Stajich J."/>
            <person name="Grigoriev I.V."/>
            <person name="Mortensen U.H."/>
            <person name="De vries R.P."/>
            <person name="Baker S.E."/>
            <person name="Andersen M.R."/>
        </authorList>
    </citation>
    <scope>NUCLEOTIDE SEQUENCE [LARGE SCALE GENOMIC DNA]</scope>
    <source>
        <strain evidence="2 3">CBS 756.74</strain>
    </source>
</reference>
<feature type="non-terminal residue" evidence="2">
    <location>
        <position position="111"/>
    </location>
</feature>
<keyword evidence="1" id="KW-0812">Transmembrane</keyword>